<evidence type="ECO:0000313" key="2">
    <source>
        <dbReference type="Proteomes" id="UP000247409"/>
    </source>
</evidence>
<sequence length="146" mass="15986">MATPQPFLALLEAESIRIFLRAYDAYYGELKSAAALFVQEASMSLGPIRPVGLVYSVDAEQLESAVDLEMIHDGLEVKDHSDNKLRAFLDKGAVDSATVVTESDLSAVVLKHVRMDMSVKSATGRMKLLFLDYKCASTRNGVGCRK</sequence>
<accession>A0A2V3IHK4</accession>
<evidence type="ECO:0000313" key="1">
    <source>
        <dbReference type="EMBL" id="PXF41503.1"/>
    </source>
</evidence>
<proteinExistence type="predicted"/>
<name>A0A2V3IHK4_9FLOR</name>
<comment type="caution">
    <text evidence="1">The sequence shown here is derived from an EMBL/GenBank/DDBJ whole genome shotgun (WGS) entry which is preliminary data.</text>
</comment>
<protein>
    <submittedName>
        <fullName evidence="1">Uncharacterized protein</fullName>
    </submittedName>
</protein>
<reference evidence="1 2" key="1">
    <citation type="journal article" date="2018" name="Mol. Biol. Evol.">
        <title>Analysis of the draft genome of the red seaweed Gracilariopsis chorda provides insights into genome size evolution in Rhodophyta.</title>
        <authorList>
            <person name="Lee J."/>
            <person name="Yang E.C."/>
            <person name="Graf L."/>
            <person name="Yang J.H."/>
            <person name="Qiu H."/>
            <person name="Zel Zion U."/>
            <person name="Chan C.X."/>
            <person name="Stephens T.G."/>
            <person name="Weber A.P.M."/>
            <person name="Boo G.H."/>
            <person name="Boo S.M."/>
            <person name="Kim K.M."/>
            <person name="Shin Y."/>
            <person name="Jung M."/>
            <person name="Lee S.J."/>
            <person name="Yim H.S."/>
            <person name="Lee J.H."/>
            <person name="Bhattacharya D."/>
            <person name="Yoon H.S."/>
        </authorList>
    </citation>
    <scope>NUCLEOTIDE SEQUENCE [LARGE SCALE GENOMIC DNA]</scope>
    <source>
        <strain evidence="1 2">SKKU-2015</strain>
        <tissue evidence="1">Whole body</tissue>
    </source>
</reference>
<organism evidence="1 2">
    <name type="scientific">Gracilariopsis chorda</name>
    <dbReference type="NCBI Taxonomy" id="448386"/>
    <lineage>
        <taxon>Eukaryota</taxon>
        <taxon>Rhodophyta</taxon>
        <taxon>Florideophyceae</taxon>
        <taxon>Rhodymeniophycidae</taxon>
        <taxon>Gracilariales</taxon>
        <taxon>Gracilariaceae</taxon>
        <taxon>Gracilariopsis</taxon>
    </lineage>
</organism>
<dbReference type="Proteomes" id="UP000247409">
    <property type="component" value="Unassembled WGS sequence"/>
</dbReference>
<dbReference type="AlphaFoldDB" id="A0A2V3IHK4"/>
<keyword evidence="2" id="KW-1185">Reference proteome</keyword>
<gene>
    <name evidence="1" type="ORF">BWQ96_08777</name>
</gene>
<dbReference type="EMBL" id="NBIV01000212">
    <property type="protein sequence ID" value="PXF41503.1"/>
    <property type="molecule type" value="Genomic_DNA"/>
</dbReference>